<keyword evidence="3" id="KW-0479">Metal-binding</keyword>
<protein>
    <recommendedName>
        <fullName evidence="6">Nudix hydrolase domain-containing protein</fullName>
    </recommendedName>
</protein>
<dbReference type="InterPro" id="IPR015797">
    <property type="entry name" value="NUDIX_hydrolase-like_dom_sf"/>
</dbReference>
<dbReference type="InterPro" id="IPR000086">
    <property type="entry name" value="NUDIX_hydrolase_dom"/>
</dbReference>
<accession>A0AAJ8L0Z8</accession>
<dbReference type="SUPFAM" id="SSF55811">
    <property type="entry name" value="Nudix"/>
    <property type="match status" value="1"/>
</dbReference>
<evidence type="ECO:0000256" key="3">
    <source>
        <dbReference type="ARBA" id="ARBA00022723"/>
    </source>
</evidence>
<evidence type="ECO:0000313" key="8">
    <source>
        <dbReference type="Proteomes" id="UP000094020"/>
    </source>
</evidence>
<evidence type="ECO:0000256" key="1">
    <source>
        <dbReference type="ARBA" id="ARBA00001946"/>
    </source>
</evidence>
<comment type="cofactor">
    <cofactor evidence="1">
        <name>Mg(2+)</name>
        <dbReference type="ChEBI" id="CHEBI:18420"/>
    </cofactor>
</comment>
<dbReference type="RefSeq" id="XP_019008255.2">
    <property type="nucleotide sequence ID" value="XM_019158509.2"/>
</dbReference>
<dbReference type="Proteomes" id="UP000094020">
    <property type="component" value="Chromosome 2"/>
</dbReference>
<evidence type="ECO:0000313" key="7">
    <source>
        <dbReference type="EMBL" id="WWC68174.1"/>
    </source>
</evidence>
<dbReference type="KEGG" id="kpin:30175179"/>
<evidence type="ECO:0000259" key="6">
    <source>
        <dbReference type="PROSITE" id="PS51462"/>
    </source>
</evidence>
<comment type="similarity">
    <text evidence="2">Belongs to the Nudix hydrolase family.</text>
</comment>
<dbReference type="Pfam" id="PF00293">
    <property type="entry name" value="NUDIX"/>
    <property type="match status" value="1"/>
</dbReference>
<dbReference type="PROSITE" id="PS00893">
    <property type="entry name" value="NUDIX_BOX"/>
    <property type="match status" value="1"/>
</dbReference>
<dbReference type="PROSITE" id="PS51462">
    <property type="entry name" value="NUDIX"/>
    <property type="match status" value="1"/>
</dbReference>
<dbReference type="PANTHER" id="PTHR43758">
    <property type="entry name" value="7,8-DIHYDRO-8-OXOGUANINE TRIPHOSPHATASE"/>
    <property type="match status" value="1"/>
</dbReference>
<evidence type="ECO:0000256" key="2">
    <source>
        <dbReference type="ARBA" id="ARBA00005582"/>
    </source>
</evidence>
<keyword evidence="4" id="KW-0378">Hydrolase</keyword>
<reference evidence="7" key="1">
    <citation type="submission" date="2013-07" db="EMBL/GenBank/DDBJ databases">
        <authorList>
            <consortium name="The Broad Institute Genome Sequencing Platform"/>
            <person name="Cuomo C."/>
            <person name="Litvintseva A."/>
            <person name="Chen Y."/>
            <person name="Heitman J."/>
            <person name="Sun S."/>
            <person name="Springer D."/>
            <person name="Dromer F."/>
            <person name="Young S.K."/>
            <person name="Zeng Q."/>
            <person name="Gargeya S."/>
            <person name="Fitzgerald M."/>
            <person name="Abouelleil A."/>
            <person name="Alvarado L."/>
            <person name="Berlin A.M."/>
            <person name="Chapman S.B."/>
            <person name="Dewar J."/>
            <person name="Goldberg J."/>
            <person name="Griggs A."/>
            <person name="Gujja S."/>
            <person name="Hansen M."/>
            <person name="Howarth C."/>
            <person name="Imamovic A."/>
            <person name="Larimer J."/>
            <person name="McCowan C."/>
            <person name="Murphy C."/>
            <person name="Pearson M."/>
            <person name="Priest M."/>
            <person name="Roberts A."/>
            <person name="Saif S."/>
            <person name="Shea T."/>
            <person name="Sykes S."/>
            <person name="Wortman J."/>
            <person name="Nusbaum C."/>
            <person name="Birren B."/>
        </authorList>
    </citation>
    <scope>NUCLEOTIDE SEQUENCE</scope>
    <source>
        <strain evidence="7">CBS 10737</strain>
    </source>
</reference>
<name>A0AAJ8L0Z8_9TREE</name>
<dbReference type="EMBL" id="CP144520">
    <property type="protein sequence ID" value="WWC68174.1"/>
    <property type="molecule type" value="Genomic_DNA"/>
</dbReference>
<dbReference type="GO" id="GO:0005737">
    <property type="term" value="C:cytoplasm"/>
    <property type="evidence" value="ECO:0007669"/>
    <property type="project" value="TreeGrafter"/>
</dbReference>
<dbReference type="GO" id="GO:0046872">
    <property type="term" value="F:metal ion binding"/>
    <property type="evidence" value="ECO:0007669"/>
    <property type="project" value="UniProtKB-KW"/>
</dbReference>
<reference evidence="7" key="2">
    <citation type="submission" date="2024-02" db="EMBL/GenBank/DDBJ databases">
        <title>Comparative genomics of Cryptococcus and Kwoniella reveals pathogenesis evolution and contrasting modes of karyotype evolution via chromosome fusion or intercentromeric recombination.</title>
        <authorList>
            <person name="Coelho M.A."/>
            <person name="David-Palma M."/>
            <person name="Shea T."/>
            <person name="Bowers K."/>
            <person name="McGinley-Smith S."/>
            <person name="Mohammad A.W."/>
            <person name="Gnirke A."/>
            <person name="Yurkov A.M."/>
            <person name="Nowrousian M."/>
            <person name="Sun S."/>
            <person name="Cuomo C.A."/>
            <person name="Heitman J."/>
        </authorList>
    </citation>
    <scope>NUCLEOTIDE SEQUENCE</scope>
    <source>
        <strain evidence="7">CBS 10737</strain>
    </source>
</reference>
<keyword evidence="8" id="KW-1185">Reference proteome</keyword>
<proteinExistence type="inferred from homology"/>
<dbReference type="InterPro" id="IPR020084">
    <property type="entry name" value="NUDIX_hydrolase_CS"/>
</dbReference>
<dbReference type="GO" id="GO:0042262">
    <property type="term" value="P:DNA protection"/>
    <property type="evidence" value="ECO:0007669"/>
    <property type="project" value="TreeGrafter"/>
</dbReference>
<dbReference type="PANTHER" id="PTHR43758:SF2">
    <property type="entry name" value="OXIDIZED PURINE NUCLEOSIDE TRIPHOSPHATE HYDROLASE"/>
    <property type="match status" value="1"/>
</dbReference>
<organism evidence="7 8">
    <name type="scientific">Kwoniella pini CBS 10737</name>
    <dbReference type="NCBI Taxonomy" id="1296096"/>
    <lineage>
        <taxon>Eukaryota</taxon>
        <taxon>Fungi</taxon>
        <taxon>Dikarya</taxon>
        <taxon>Basidiomycota</taxon>
        <taxon>Agaricomycotina</taxon>
        <taxon>Tremellomycetes</taxon>
        <taxon>Tremellales</taxon>
        <taxon>Cryptococcaceae</taxon>
        <taxon>Kwoniella</taxon>
    </lineage>
</organism>
<keyword evidence="5" id="KW-0460">Magnesium</keyword>
<dbReference type="GO" id="GO:0008413">
    <property type="term" value="F:8-oxo-7,8-dihydroguanosine triphosphate pyrophosphatase activity"/>
    <property type="evidence" value="ECO:0007669"/>
    <property type="project" value="TreeGrafter"/>
</dbReference>
<evidence type="ECO:0000256" key="4">
    <source>
        <dbReference type="ARBA" id="ARBA00022801"/>
    </source>
</evidence>
<dbReference type="Gene3D" id="3.90.79.10">
    <property type="entry name" value="Nucleoside Triphosphate Pyrophosphohydrolase"/>
    <property type="match status" value="1"/>
</dbReference>
<sequence>MIDVERPSEYERLDSEESEIPHEFRHLRNLRSPFACRAPSEGWEAMDGDDVTRSPVEYTLIFPVDLKQSQVLLGLKRRGMGYNLYNGFGGKVEKGETVWEGAIRELQEETGLIANDDDFYYKGCLYSSRPLSPPPSTETCIIKIHFFACVAWRGQAVTTEEMIPEWFPLPSLDSPELHRIPVDQMLRQWPEASFYLLPILDSILHNKRSDIFLSRINYRFIRELDVPNNLPAIEGNTIRKSRPSQHNDDLAERLCSWWMSLSPMSLSPFADSRML</sequence>
<gene>
    <name evidence="7" type="ORF">I206_102097</name>
</gene>
<evidence type="ECO:0000256" key="5">
    <source>
        <dbReference type="ARBA" id="ARBA00022842"/>
    </source>
</evidence>
<dbReference type="GeneID" id="30175179"/>
<dbReference type="CDD" id="cd03427">
    <property type="entry name" value="NUDIX_MTH1_Nudt1"/>
    <property type="match status" value="1"/>
</dbReference>
<dbReference type="AlphaFoldDB" id="A0AAJ8L0Z8"/>
<feature type="domain" description="Nudix hydrolase" evidence="6">
    <location>
        <begin position="54"/>
        <end position="204"/>
    </location>
</feature>